<evidence type="ECO:0000256" key="1">
    <source>
        <dbReference type="ARBA" id="ARBA00006484"/>
    </source>
</evidence>
<dbReference type="CDD" id="cd05374">
    <property type="entry name" value="17beta-HSD-like_SDR_c"/>
    <property type="match status" value="1"/>
</dbReference>
<dbReference type="EMBL" id="FOEF01000003">
    <property type="protein sequence ID" value="SEP03122.1"/>
    <property type="molecule type" value="Genomic_DNA"/>
</dbReference>
<dbReference type="Pfam" id="PF00106">
    <property type="entry name" value="adh_short"/>
    <property type="match status" value="1"/>
</dbReference>
<dbReference type="PRINTS" id="PR00080">
    <property type="entry name" value="SDRFAMILY"/>
</dbReference>
<dbReference type="InterPro" id="IPR002347">
    <property type="entry name" value="SDR_fam"/>
</dbReference>
<organism evidence="4 5">
    <name type="scientific">Amycolatopsis saalfeldensis</name>
    <dbReference type="NCBI Taxonomy" id="394193"/>
    <lineage>
        <taxon>Bacteria</taxon>
        <taxon>Bacillati</taxon>
        <taxon>Actinomycetota</taxon>
        <taxon>Actinomycetes</taxon>
        <taxon>Pseudonocardiales</taxon>
        <taxon>Pseudonocardiaceae</taxon>
        <taxon>Amycolatopsis</taxon>
    </lineage>
</organism>
<name>A0A1H8UIS2_9PSEU</name>
<dbReference type="AlphaFoldDB" id="A0A1H8UIS2"/>
<dbReference type="OrthoDB" id="9792003at2"/>
<evidence type="ECO:0000256" key="3">
    <source>
        <dbReference type="RuleBase" id="RU000363"/>
    </source>
</evidence>
<dbReference type="STRING" id="394193.SAMN04489732_103307"/>
<dbReference type="RefSeq" id="WP_091615416.1">
    <property type="nucleotide sequence ID" value="NZ_FOEF01000003.1"/>
</dbReference>
<evidence type="ECO:0000313" key="4">
    <source>
        <dbReference type="EMBL" id="SEP03122.1"/>
    </source>
</evidence>
<proteinExistence type="inferred from homology"/>
<dbReference type="InterPro" id="IPR051911">
    <property type="entry name" value="SDR_oxidoreductase"/>
</dbReference>
<accession>A0A1H8UIS2</accession>
<dbReference type="PROSITE" id="PS00061">
    <property type="entry name" value="ADH_SHORT"/>
    <property type="match status" value="1"/>
</dbReference>
<dbReference type="InterPro" id="IPR020904">
    <property type="entry name" value="Sc_DH/Rdtase_CS"/>
</dbReference>
<dbReference type="SUPFAM" id="SSF51735">
    <property type="entry name" value="NAD(P)-binding Rossmann-fold domains"/>
    <property type="match status" value="1"/>
</dbReference>
<reference evidence="4 5" key="1">
    <citation type="submission" date="2016-10" db="EMBL/GenBank/DDBJ databases">
        <authorList>
            <person name="de Groot N.N."/>
        </authorList>
    </citation>
    <scope>NUCLEOTIDE SEQUENCE [LARGE SCALE GENOMIC DNA]</scope>
    <source>
        <strain evidence="4 5">DSM 44993</strain>
    </source>
</reference>
<dbReference type="Proteomes" id="UP000198582">
    <property type="component" value="Unassembled WGS sequence"/>
</dbReference>
<protein>
    <submittedName>
        <fullName evidence="4">Short-chain dehydrogenase</fullName>
    </submittedName>
</protein>
<gene>
    <name evidence="4" type="ORF">SAMN04489732_103307</name>
</gene>
<keyword evidence="2" id="KW-0560">Oxidoreductase</keyword>
<dbReference type="InterPro" id="IPR036291">
    <property type="entry name" value="NAD(P)-bd_dom_sf"/>
</dbReference>
<dbReference type="GO" id="GO:0016491">
    <property type="term" value="F:oxidoreductase activity"/>
    <property type="evidence" value="ECO:0007669"/>
    <property type="project" value="UniProtKB-KW"/>
</dbReference>
<keyword evidence="5" id="KW-1185">Reference proteome</keyword>
<dbReference type="PANTHER" id="PTHR43976:SF16">
    <property type="entry name" value="SHORT-CHAIN DEHYDROGENASE_REDUCTASE FAMILY PROTEIN"/>
    <property type="match status" value="1"/>
</dbReference>
<evidence type="ECO:0000313" key="5">
    <source>
        <dbReference type="Proteomes" id="UP000198582"/>
    </source>
</evidence>
<sequence length="287" mass="30370">MTTRTFLITGVSSGLGRAFAQGALDAGHTVVGTVRKAADLAAFEALAPGRAHARQLDVTDDHAVPAVVGEIEETVGPIDVLIANAGYGHEGVFEESPIAELRAQFDANVFGVASTVQAVLPSMRKRRSGHIFAVGSMGGLMTVPGLAYYCGSKYAVEGMLETVAKEVAGFGVHVTILEPGSFRTDWAGRSMVRSERSIVEYDELFEPIRAARQAASGHQLGDPAKAAEAVLRVIDSEKPPVHLVLGSDALRLVAAGRSAVEADLREWEGLSRSTDFPDGHQIVSNRP</sequence>
<dbReference type="NCBIfam" id="NF004824">
    <property type="entry name" value="PRK06180.1"/>
    <property type="match status" value="1"/>
</dbReference>
<comment type="similarity">
    <text evidence="1 3">Belongs to the short-chain dehydrogenases/reductases (SDR) family.</text>
</comment>
<dbReference type="Gene3D" id="3.40.50.720">
    <property type="entry name" value="NAD(P)-binding Rossmann-like Domain"/>
    <property type="match status" value="1"/>
</dbReference>
<dbReference type="PANTHER" id="PTHR43976">
    <property type="entry name" value="SHORT CHAIN DEHYDROGENASE"/>
    <property type="match status" value="1"/>
</dbReference>
<evidence type="ECO:0000256" key="2">
    <source>
        <dbReference type="ARBA" id="ARBA00023002"/>
    </source>
</evidence>
<dbReference type="PRINTS" id="PR00081">
    <property type="entry name" value="GDHRDH"/>
</dbReference>